<dbReference type="Pfam" id="PF00012">
    <property type="entry name" value="HSP70"/>
    <property type="match status" value="1"/>
</dbReference>
<accession>A0A266QA31</accession>
<dbReference type="AlphaFoldDB" id="A0A266QA31"/>
<dbReference type="RefSeq" id="WP_094984351.1">
    <property type="nucleotide sequence ID" value="NZ_NHNI01000001.1"/>
</dbReference>
<dbReference type="InterPro" id="IPR018181">
    <property type="entry name" value="Heat_shock_70_CS"/>
</dbReference>
<dbReference type="Gene3D" id="3.30.420.40">
    <property type="match status" value="2"/>
</dbReference>
<keyword evidence="3" id="KW-0067">ATP-binding</keyword>
<dbReference type="GO" id="GO:0140662">
    <property type="term" value="F:ATP-dependent protein folding chaperone"/>
    <property type="evidence" value="ECO:0007669"/>
    <property type="project" value="InterPro"/>
</dbReference>
<dbReference type="SUPFAM" id="SSF53067">
    <property type="entry name" value="Actin-like ATPase domain"/>
    <property type="match status" value="2"/>
</dbReference>
<evidence type="ECO:0000256" key="2">
    <source>
        <dbReference type="ARBA" id="ARBA00022741"/>
    </source>
</evidence>
<comment type="similarity">
    <text evidence="1">Belongs to the heat shock protein 70 family.</text>
</comment>
<evidence type="ECO:0000256" key="1">
    <source>
        <dbReference type="ARBA" id="ARBA00007381"/>
    </source>
</evidence>
<dbReference type="EMBL" id="NHNI01000001">
    <property type="protein sequence ID" value="OZY86753.1"/>
    <property type="molecule type" value="Genomic_DNA"/>
</dbReference>
<dbReference type="Gene3D" id="3.90.640.10">
    <property type="entry name" value="Actin, Chain A, domain 4"/>
    <property type="match status" value="1"/>
</dbReference>
<reference evidence="5" key="1">
    <citation type="submission" date="2017-05" db="EMBL/GenBank/DDBJ databases">
        <authorList>
            <person name="Barney B.M."/>
        </authorList>
    </citation>
    <scope>NUCLEOTIDE SEQUENCE [LARGE SCALE GENOMIC DNA]</scope>
    <source>
        <strain evidence="5">PSBB022</strain>
    </source>
</reference>
<dbReference type="InterPro" id="IPR013126">
    <property type="entry name" value="Hsp_70_fam"/>
</dbReference>
<keyword evidence="5" id="KW-1185">Reference proteome</keyword>
<name>A0A266QA31_9GAMM</name>
<evidence type="ECO:0000256" key="3">
    <source>
        <dbReference type="ARBA" id="ARBA00022840"/>
    </source>
</evidence>
<dbReference type="PANTHER" id="PTHR19375">
    <property type="entry name" value="HEAT SHOCK PROTEIN 70KDA"/>
    <property type="match status" value="1"/>
</dbReference>
<dbReference type="PROSITE" id="PS00329">
    <property type="entry name" value="HSP70_2"/>
    <property type="match status" value="1"/>
</dbReference>
<protein>
    <submittedName>
        <fullName evidence="4">Molecular chaperone</fullName>
    </submittedName>
</protein>
<keyword evidence="2" id="KW-0547">Nucleotide-binding</keyword>
<dbReference type="InterPro" id="IPR043129">
    <property type="entry name" value="ATPase_NBD"/>
</dbReference>
<dbReference type="GO" id="GO:0005524">
    <property type="term" value="F:ATP binding"/>
    <property type="evidence" value="ECO:0007669"/>
    <property type="project" value="UniProtKB-KW"/>
</dbReference>
<dbReference type="NCBIfam" id="NF008673">
    <property type="entry name" value="PRK11678.1"/>
    <property type="match status" value="1"/>
</dbReference>
<dbReference type="Proteomes" id="UP000216101">
    <property type="component" value="Unassembled WGS sequence"/>
</dbReference>
<evidence type="ECO:0000313" key="5">
    <source>
        <dbReference type="Proteomes" id="UP000216101"/>
    </source>
</evidence>
<dbReference type="STRING" id="1209072.GCA_000766945_01422"/>
<evidence type="ECO:0000313" key="4">
    <source>
        <dbReference type="EMBL" id="OZY86753.1"/>
    </source>
</evidence>
<organism evidence="4 5">
    <name type="scientific">Cellvibrio mixtus</name>
    <dbReference type="NCBI Taxonomy" id="39650"/>
    <lineage>
        <taxon>Bacteria</taxon>
        <taxon>Pseudomonadati</taxon>
        <taxon>Pseudomonadota</taxon>
        <taxon>Gammaproteobacteria</taxon>
        <taxon>Cellvibrionales</taxon>
        <taxon>Cellvibrionaceae</taxon>
        <taxon>Cellvibrio</taxon>
    </lineage>
</organism>
<sequence>MFVGFDYGTSNCAMSFIHEGRAQLIPLYDNNAFVPSTLYALERAFIAELVATQLTDGDDKRAYAQSRAALLSQARAGKLEHDLESVREGIFFGAEAIEHYIAAPSDGYFIKSPKSFLGASGLRQQSVDFFEDVVAAMMLNVKNRAEQYLQKTITQVVIGRPVNFQGINAQESNQQAQSILAAAGKRIGFTHIEFLFEPLAAGFDFETRLTENKTVLVVDVGGGTTDCSMVLMGPQHSQQLDRAQDFLGHTGERVGGNDFDIQLAQKILMPHVGMLSPLKTGLPMPLMPFVNAMSINDIGAQTEFYDTKTGLLLERLARETLEPELLTRFINMREGKHNFAVVREAELGKIALSTQAQHRFPLDFIESNLAPECSATNYANASAQLLQKIAALIREATQQAGTHPDLVYITGGSAKSPLIRQVVRDLFGEEIAIVDGDHFGSVAAGLGVWAERVFA</sequence>
<gene>
    <name evidence="4" type="ORF">CBP51_07005</name>
</gene>
<proteinExistence type="inferred from homology"/>
<comment type="caution">
    <text evidence="4">The sequence shown here is derived from an EMBL/GenBank/DDBJ whole genome shotgun (WGS) entry which is preliminary data.</text>
</comment>